<name>I0HB74_ACTM4</name>
<evidence type="ECO:0000256" key="2">
    <source>
        <dbReference type="ARBA" id="ARBA00022553"/>
    </source>
</evidence>
<dbReference type="PROSITE" id="PS00012">
    <property type="entry name" value="PHOSPHOPANTETHEINE"/>
    <property type="match status" value="1"/>
</dbReference>
<dbReference type="Gene3D" id="1.10.1200.10">
    <property type="entry name" value="ACP-like"/>
    <property type="match status" value="1"/>
</dbReference>
<dbReference type="HOGENOM" id="CLU_2439559_0_0_11"/>
<dbReference type="AlphaFoldDB" id="I0HB74"/>
<protein>
    <submittedName>
        <fullName evidence="4">Putative acyl carrier protein</fullName>
    </submittedName>
</protein>
<keyword evidence="1" id="KW-0596">Phosphopantetheine</keyword>
<dbReference type="GO" id="GO:0031177">
    <property type="term" value="F:phosphopantetheine binding"/>
    <property type="evidence" value="ECO:0007669"/>
    <property type="project" value="InterPro"/>
</dbReference>
<accession>I0HB74</accession>
<dbReference type="SUPFAM" id="SSF47336">
    <property type="entry name" value="ACP-like"/>
    <property type="match status" value="1"/>
</dbReference>
<dbReference type="Proteomes" id="UP000007882">
    <property type="component" value="Chromosome"/>
</dbReference>
<evidence type="ECO:0000256" key="1">
    <source>
        <dbReference type="ARBA" id="ARBA00022450"/>
    </source>
</evidence>
<dbReference type="InterPro" id="IPR006162">
    <property type="entry name" value="Ppantetheine_attach_site"/>
</dbReference>
<dbReference type="PATRIC" id="fig|512565.3.peg.5033"/>
<dbReference type="InterPro" id="IPR009081">
    <property type="entry name" value="PP-bd_ACP"/>
</dbReference>
<evidence type="ECO:0000313" key="4">
    <source>
        <dbReference type="EMBL" id="BAL90261.1"/>
    </source>
</evidence>
<dbReference type="STRING" id="512565.AMIS_50410"/>
<gene>
    <name evidence="4" type="ordered locus">AMIS_50410</name>
</gene>
<proteinExistence type="predicted"/>
<dbReference type="PROSITE" id="PS50075">
    <property type="entry name" value="CARRIER"/>
    <property type="match status" value="1"/>
</dbReference>
<reference evidence="4 5" key="1">
    <citation type="submission" date="2012-02" db="EMBL/GenBank/DDBJ databases">
        <title>Complete genome sequence of Actinoplanes missouriensis 431 (= NBRC 102363).</title>
        <authorList>
            <person name="Ohnishi Y."/>
            <person name="Ishikawa J."/>
            <person name="Sekine M."/>
            <person name="Hosoyama A."/>
            <person name="Harada T."/>
            <person name="Narita H."/>
            <person name="Hata T."/>
            <person name="Konno Y."/>
            <person name="Tutikane K."/>
            <person name="Fujita N."/>
            <person name="Horinouchi S."/>
            <person name="Hayakawa M."/>
        </authorList>
    </citation>
    <scope>NUCLEOTIDE SEQUENCE [LARGE SCALE GENOMIC DNA]</scope>
    <source>
        <strain evidence="5">ATCC 14538 / DSM 43046 / CBS 188.64 / JCM 3121 / NBRC 102363 / NCIMB 12654 / NRRL B-3342 / UNCC 431</strain>
    </source>
</reference>
<dbReference type="SMART" id="SM01294">
    <property type="entry name" value="PKS_PP_betabranch"/>
    <property type="match status" value="1"/>
</dbReference>
<dbReference type="eggNOG" id="COG0236">
    <property type="taxonomic scope" value="Bacteria"/>
</dbReference>
<dbReference type="Pfam" id="PF00550">
    <property type="entry name" value="PP-binding"/>
    <property type="match status" value="1"/>
</dbReference>
<keyword evidence="5" id="KW-1185">Reference proteome</keyword>
<sequence length="95" mass="10193">METTTMTVSPDPAAVREELRAHLAEVLYLEPDDIADDAGFADLGLDSVLGVELIALINSRYGLAELVEEAYRQGTLANLAEYVCARVAERGAVPS</sequence>
<organism evidence="4 5">
    <name type="scientific">Actinoplanes missouriensis (strain ATCC 14538 / DSM 43046 / CBS 188.64 / JCM 3121 / NBRC 102363 / NCIMB 12654 / NRRL B-3342 / UNCC 431)</name>
    <dbReference type="NCBI Taxonomy" id="512565"/>
    <lineage>
        <taxon>Bacteria</taxon>
        <taxon>Bacillati</taxon>
        <taxon>Actinomycetota</taxon>
        <taxon>Actinomycetes</taxon>
        <taxon>Micromonosporales</taxon>
        <taxon>Micromonosporaceae</taxon>
        <taxon>Actinoplanes</taxon>
    </lineage>
</organism>
<dbReference type="KEGG" id="ams:AMIS_50410"/>
<feature type="domain" description="Carrier" evidence="3">
    <location>
        <begin position="13"/>
        <end position="87"/>
    </location>
</feature>
<evidence type="ECO:0000259" key="3">
    <source>
        <dbReference type="PROSITE" id="PS50075"/>
    </source>
</evidence>
<keyword evidence="2" id="KW-0597">Phosphoprotein</keyword>
<dbReference type="EMBL" id="AP012319">
    <property type="protein sequence ID" value="BAL90261.1"/>
    <property type="molecule type" value="Genomic_DNA"/>
</dbReference>
<dbReference type="InterPro" id="IPR020806">
    <property type="entry name" value="PKS_PP-bd"/>
</dbReference>
<dbReference type="SMART" id="SM00823">
    <property type="entry name" value="PKS_PP"/>
    <property type="match status" value="1"/>
</dbReference>
<evidence type="ECO:0000313" key="5">
    <source>
        <dbReference type="Proteomes" id="UP000007882"/>
    </source>
</evidence>
<dbReference type="InterPro" id="IPR036736">
    <property type="entry name" value="ACP-like_sf"/>
</dbReference>